<gene>
    <name evidence="1" type="ORF">TKK_015582</name>
</gene>
<comment type="caution">
    <text evidence="1">The sequence shown here is derived from an EMBL/GenBank/DDBJ whole genome shotgun (WGS) entry which is preliminary data.</text>
</comment>
<accession>A0ABD2W923</accession>
<organism evidence="1 2">
    <name type="scientific">Trichogramma kaykai</name>
    <dbReference type="NCBI Taxonomy" id="54128"/>
    <lineage>
        <taxon>Eukaryota</taxon>
        <taxon>Metazoa</taxon>
        <taxon>Ecdysozoa</taxon>
        <taxon>Arthropoda</taxon>
        <taxon>Hexapoda</taxon>
        <taxon>Insecta</taxon>
        <taxon>Pterygota</taxon>
        <taxon>Neoptera</taxon>
        <taxon>Endopterygota</taxon>
        <taxon>Hymenoptera</taxon>
        <taxon>Apocrita</taxon>
        <taxon>Proctotrupomorpha</taxon>
        <taxon>Chalcidoidea</taxon>
        <taxon>Trichogrammatidae</taxon>
        <taxon>Trichogramma</taxon>
    </lineage>
</organism>
<dbReference type="Proteomes" id="UP001627154">
    <property type="component" value="Unassembled WGS sequence"/>
</dbReference>
<dbReference type="EMBL" id="JBJJXI010000123">
    <property type="protein sequence ID" value="KAL3389341.1"/>
    <property type="molecule type" value="Genomic_DNA"/>
</dbReference>
<dbReference type="AlphaFoldDB" id="A0ABD2W923"/>
<protein>
    <submittedName>
        <fullName evidence="1">Uncharacterized protein</fullName>
    </submittedName>
</protein>
<sequence length="208" mass="23684">MGNSDKVAKGLKFFFFEMYVYIAMQNRFWNDASTTTKTLCFDVFMVRTHAFVIRHISALYIDRFIMPPTWPHDEPLLSLFCRPCQELRNLAYNVVDRSSRPNSGDIPARMAFISNSKWPVVIAGIIKRKKVYLKARLLCAINKINNKVKKVAATICNVVGIPRTEYLLPSVSIYREIICACEPTMMKTISKSSSSSISVTAVRWKNGA</sequence>
<evidence type="ECO:0000313" key="2">
    <source>
        <dbReference type="Proteomes" id="UP001627154"/>
    </source>
</evidence>
<name>A0ABD2W923_9HYME</name>
<proteinExistence type="predicted"/>
<keyword evidence="2" id="KW-1185">Reference proteome</keyword>
<evidence type="ECO:0000313" key="1">
    <source>
        <dbReference type="EMBL" id="KAL3389341.1"/>
    </source>
</evidence>
<reference evidence="1 2" key="1">
    <citation type="journal article" date="2024" name="bioRxiv">
        <title>A reference genome for Trichogramma kaykai: A tiny desert-dwelling parasitoid wasp with competing sex-ratio distorters.</title>
        <authorList>
            <person name="Culotta J."/>
            <person name="Lindsey A.R."/>
        </authorList>
    </citation>
    <scope>NUCLEOTIDE SEQUENCE [LARGE SCALE GENOMIC DNA]</scope>
    <source>
        <strain evidence="1 2">KSX58</strain>
    </source>
</reference>